<evidence type="ECO:0000259" key="9">
    <source>
        <dbReference type="PROSITE" id="PS50122"/>
    </source>
</evidence>
<dbReference type="NCBIfam" id="NF009206">
    <property type="entry name" value="PRK12555.1"/>
    <property type="match status" value="1"/>
</dbReference>
<dbReference type="PANTHER" id="PTHR42872">
    <property type="entry name" value="PROTEIN-GLUTAMATE METHYLESTERASE/PROTEIN-GLUTAMINE GLUTAMINASE"/>
    <property type="match status" value="1"/>
</dbReference>
<dbReference type="RefSeq" id="WP_307223868.1">
    <property type="nucleotide sequence ID" value="NZ_CP116940.1"/>
</dbReference>
<evidence type="ECO:0000259" key="8">
    <source>
        <dbReference type="PROSITE" id="PS50110"/>
    </source>
</evidence>
<dbReference type="InterPro" id="IPR008248">
    <property type="entry name" value="CheB-like"/>
</dbReference>
<organism evidence="10 11">
    <name type="scientific">Pectinatus haikarae</name>
    <dbReference type="NCBI Taxonomy" id="349096"/>
    <lineage>
        <taxon>Bacteria</taxon>
        <taxon>Bacillati</taxon>
        <taxon>Bacillota</taxon>
        <taxon>Negativicutes</taxon>
        <taxon>Selenomonadales</taxon>
        <taxon>Selenomonadaceae</taxon>
        <taxon>Pectinatus</taxon>
    </lineage>
</organism>
<feature type="active site" evidence="5 6">
    <location>
        <position position="289"/>
    </location>
</feature>
<dbReference type="PROSITE" id="PS50110">
    <property type="entry name" value="RESPONSE_REGULATORY"/>
    <property type="match status" value="1"/>
</dbReference>
<comment type="similarity">
    <text evidence="5">Belongs to the CheB family.</text>
</comment>
<comment type="PTM">
    <text evidence="5">Phosphorylated by CheA. Phosphorylation of the N-terminal regulatory domain activates the methylesterase activity.</text>
</comment>
<gene>
    <name evidence="5" type="primary">cheB</name>
    <name evidence="10" type="ORF">J2S01_001477</name>
</gene>
<feature type="active site" evidence="5 6">
    <location>
        <position position="194"/>
    </location>
</feature>
<dbReference type="Pfam" id="PF00072">
    <property type="entry name" value="Response_reg"/>
    <property type="match status" value="1"/>
</dbReference>
<keyword evidence="5 7" id="KW-0597">Phosphoprotein</keyword>
<feature type="active site" evidence="5 6">
    <location>
        <position position="167"/>
    </location>
</feature>
<sequence length="347" mass="37373">MIRVLIADDSSFMRKILSDLFALDNRFEVAGTAINGKDAIEKVLKLKPDVLTLDVNMPLMDGLQALEVIMKECPLPVVMISSLTRSGAEETIKALELGAVDFINKTGGSISRIDTISDEITGKCYAAARANLQSVIRYTEHNKVGRSLPESFFSAVSLGKLIAIGTSTGGPKALQQVITRLPADLPCGVVIVQHMPPGFTKSLAERLNQLSAVSVKEAEDGERIKPAHVYIAPGNYHMRVRYDTAGGIISLNQDPPIGNHRPSVNALFESVVPFGRKLVSVILTGMGNDGMHGMENIKKVNGYIIAEDKSTSVVYGMPKAVIDLGIADEVLPIDKIADAIVNAVKRK</sequence>
<comment type="subcellular location">
    <subcellularLocation>
        <location evidence="5">Cytoplasm</location>
    </subcellularLocation>
</comment>
<evidence type="ECO:0000256" key="7">
    <source>
        <dbReference type="PROSITE-ProRule" id="PRU00169"/>
    </source>
</evidence>
<comment type="catalytic activity">
    <reaction evidence="5">
        <text>L-glutaminyl-[protein] + H2O = L-glutamyl-[protein] + NH4(+)</text>
        <dbReference type="Rhea" id="RHEA:16441"/>
        <dbReference type="Rhea" id="RHEA-COMP:10207"/>
        <dbReference type="Rhea" id="RHEA-COMP:10208"/>
        <dbReference type="ChEBI" id="CHEBI:15377"/>
        <dbReference type="ChEBI" id="CHEBI:28938"/>
        <dbReference type="ChEBI" id="CHEBI:29973"/>
        <dbReference type="ChEBI" id="CHEBI:30011"/>
        <dbReference type="EC" id="3.5.1.44"/>
    </reaction>
</comment>
<keyword evidence="3 5" id="KW-0378">Hydrolase</keyword>
<proteinExistence type="inferred from homology"/>
<evidence type="ECO:0000256" key="6">
    <source>
        <dbReference type="PROSITE-ProRule" id="PRU00050"/>
    </source>
</evidence>
<dbReference type="Gene3D" id="3.40.50.180">
    <property type="entry name" value="Methylesterase CheB, C-terminal domain"/>
    <property type="match status" value="1"/>
</dbReference>
<dbReference type="GO" id="GO:0008984">
    <property type="term" value="F:protein-glutamate methylesterase activity"/>
    <property type="evidence" value="ECO:0007669"/>
    <property type="project" value="UniProtKB-EC"/>
</dbReference>
<dbReference type="InterPro" id="IPR035909">
    <property type="entry name" value="CheB_C"/>
</dbReference>
<dbReference type="InterPro" id="IPR001789">
    <property type="entry name" value="Sig_transdc_resp-reg_receiver"/>
</dbReference>
<dbReference type="PROSITE" id="PS50122">
    <property type="entry name" value="CHEB"/>
    <property type="match status" value="1"/>
</dbReference>
<dbReference type="PANTHER" id="PTHR42872:SF6">
    <property type="entry name" value="PROTEIN-GLUTAMATE METHYLESTERASE_PROTEIN-GLUTAMINE GLUTAMINASE"/>
    <property type="match status" value="1"/>
</dbReference>
<dbReference type="Proteomes" id="UP001239167">
    <property type="component" value="Unassembled WGS sequence"/>
</dbReference>
<evidence type="ECO:0000313" key="11">
    <source>
        <dbReference type="Proteomes" id="UP001239167"/>
    </source>
</evidence>
<comment type="caution">
    <text evidence="10">The sequence shown here is derived from an EMBL/GenBank/DDBJ whole genome shotgun (WGS) entry which is preliminary data.</text>
</comment>
<evidence type="ECO:0000256" key="3">
    <source>
        <dbReference type="ARBA" id="ARBA00022801"/>
    </source>
</evidence>
<dbReference type="Pfam" id="PF01339">
    <property type="entry name" value="CheB_methylest"/>
    <property type="match status" value="1"/>
</dbReference>
<dbReference type="Gene3D" id="3.40.50.2300">
    <property type="match status" value="1"/>
</dbReference>
<dbReference type="NCBIfam" id="NF001965">
    <property type="entry name" value="PRK00742.1"/>
    <property type="match status" value="1"/>
</dbReference>
<dbReference type="CDD" id="cd17541">
    <property type="entry name" value="REC_CheB-like"/>
    <property type="match status" value="1"/>
</dbReference>
<keyword evidence="1 5" id="KW-0963">Cytoplasm</keyword>
<accession>A0ABT9Y803</accession>
<evidence type="ECO:0000256" key="5">
    <source>
        <dbReference type="HAMAP-Rule" id="MF_00099"/>
    </source>
</evidence>
<evidence type="ECO:0000313" key="10">
    <source>
        <dbReference type="EMBL" id="MDQ0203758.1"/>
    </source>
</evidence>
<comment type="function">
    <text evidence="5">Involved in chemotaxis. Part of a chemotaxis signal transduction system that modulates chemotaxis in response to various stimuli. Catalyzes the demethylation of specific methylglutamate residues introduced into the chemoreceptors (methyl-accepting chemotaxis proteins or MCP) by CheR. Also mediates the irreversible deamidation of specific glutamine residues to glutamic acid.</text>
</comment>
<evidence type="ECO:0000256" key="1">
    <source>
        <dbReference type="ARBA" id="ARBA00022490"/>
    </source>
</evidence>
<dbReference type="SMART" id="SM00448">
    <property type="entry name" value="REC"/>
    <property type="match status" value="1"/>
</dbReference>
<comment type="catalytic activity">
    <reaction evidence="4 5">
        <text>[protein]-L-glutamate 5-O-methyl ester + H2O = L-glutamyl-[protein] + methanol + H(+)</text>
        <dbReference type="Rhea" id="RHEA:23236"/>
        <dbReference type="Rhea" id="RHEA-COMP:10208"/>
        <dbReference type="Rhea" id="RHEA-COMP:10311"/>
        <dbReference type="ChEBI" id="CHEBI:15377"/>
        <dbReference type="ChEBI" id="CHEBI:15378"/>
        <dbReference type="ChEBI" id="CHEBI:17790"/>
        <dbReference type="ChEBI" id="CHEBI:29973"/>
        <dbReference type="ChEBI" id="CHEBI:82795"/>
        <dbReference type="EC" id="3.1.1.61"/>
    </reaction>
</comment>
<protein>
    <recommendedName>
        <fullName evidence="5">Protein-glutamate methylesterase/protein-glutamine glutaminase</fullName>
        <ecNumber evidence="5">3.1.1.61</ecNumber>
        <ecNumber evidence="5">3.5.1.44</ecNumber>
    </recommendedName>
</protein>
<dbReference type="InterPro" id="IPR000673">
    <property type="entry name" value="Sig_transdc_resp-reg_Me-estase"/>
</dbReference>
<dbReference type="InterPro" id="IPR011006">
    <property type="entry name" value="CheY-like_superfamily"/>
</dbReference>
<feature type="domain" description="CheB-type methylesterase" evidence="9">
    <location>
        <begin position="155"/>
        <end position="347"/>
    </location>
</feature>
<dbReference type="CDD" id="cd16432">
    <property type="entry name" value="CheB_Rec"/>
    <property type="match status" value="1"/>
</dbReference>
<dbReference type="EMBL" id="JAUSUE010000009">
    <property type="protein sequence ID" value="MDQ0203758.1"/>
    <property type="molecule type" value="Genomic_DNA"/>
</dbReference>
<keyword evidence="2 5" id="KW-0145">Chemotaxis</keyword>
<comment type="domain">
    <text evidence="5">Contains a C-terminal catalytic domain, and an N-terminal region which modulates catalytic activity.</text>
</comment>
<feature type="modified residue" description="4-aspartylphosphate" evidence="5 7">
    <location>
        <position position="54"/>
    </location>
</feature>
<keyword evidence="11" id="KW-1185">Reference proteome</keyword>
<evidence type="ECO:0000256" key="2">
    <source>
        <dbReference type="ARBA" id="ARBA00022500"/>
    </source>
</evidence>
<evidence type="ECO:0000256" key="4">
    <source>
        <dbReference type="ARBA" id="ARBA00048267"/>
    </source>
</evidence>
<dbReference type="EC" id="3.5.1.44" evidence="5"/>
<dbReference type="SUPFAM" id="SSF52738">
    <property type="entry name" value="Methylesterase CheB, C-terminal domain"/>
    <property type="match status" value="1"/>
</dbReference>
<dbReference type="EC" id="3.1.1.61" evidence="5"/>
<feature type="domain" description="Response regulatory" evidence="8">
    <location>
        <begin position="3"/>
        <end position="120"/>
    </location>
</feature>
<dbReference type="PIRSF" id="PIRSF000876">
    <property type="entry name" value="RR_chemtxs_CheB"/>
    <property type="match status" value="1"/>
</dbReference>
<dbReference type="HAMAP" id="MF_00099">
    <property type="entry name" value="CheB_chemtxs"/>
    <property type="match status" value="1"/>
</dbReference>
<reference evidence="10 11" key="1">
    <citation type="submission" date="2023-07" db="EMBL/GenBank/DDBJ databases">
        <title>Genomic Encyclopedia of Type Strains, Phase IV (KMG-IV): sequencing the most valuable type-strain genomes for metagenomic binning, comparative biology and taxonomic classification.</title>
        <authorList>
            <person name="Goeker M."/>
        </authorList>
    </citation>
    <scope>NUCLEOTIDE SEQUENCE [LARGE SCALE GENOMIC DNA]</scope>
    <source>
        <strain evidence="10 11">DSM 16980</strain>
    </source>
</reference>
<dbReference type="SUPFAM" id="SSF52172">
    <property type="entry name" value="CheY-like"/>
    <property type="match status" value="1"/>
</dbReference>
<name>A0ABT9Y803_9FIRM</name>